<dbReference type="AlphaFoldDB" id="A0A5A9X8I6"/>
<comment type="caution">
    <text evidence="2">The sequence shown here is derived from an EMBL/GenBank/DDBJ whole genome shotgun (WGS) entry which is preliminary data.</text>
</comment>
<evidence type="ECO:0000256" key="1">
    <source>
        <dbReference type="SAM" id="MobiDB-lite"/>
    </source>
</evidence>
<organism evidence="2 3">
    <name type="scientific">Oryzomonas rubra</name>
    <dbReference type="NCBI Taxonomy" id="2509454"/>
    <lineage>
        <taxon>Bacteria</taxon>
        <taxon>Pseudomonadati</taxon>
        <taxon>Thermodesulfobacteriota</taxon>
        <taxon>Desulfuromonadia</taxon>
        <taxon>Geobacterales</taxon>
        <taxon>Geobacteraceae</taxon>
        <taxon>Oryzomonas</taxon>
    </lineage>
</organism>
<dbReference type="RefSeq" id="WP_149308973.1">
    <property type="nucleotide sequence ID" value="NZ_SRSD01000010.1"/>
</dbReference>
<accession>A0A5A9X8I6</accession>
<sequence length="197" mass="21778">MRKFETMLQWVNGRRGKLLTPQEAATTGISPGYAAQIMAEIHRQGGGFKEKIAGETVYKFDYQVEMKHIEPVLERGRESARLSAENRAAQTAPGQTDEQSALDFADKPQAGTEPPKTMESPKTIEPWFLQKMVEPGKYALLMAAGSSIEIEKIVRYYHNSTGIAMLDVVLLPTSGAGTTRMATINYAHVAAAFEREK</sequence>
<evidence type="ECO:0000313" key="2">
    <source>
        <dbReference type="EMBL" id="KAA0888705.1"/>
    </source>
</evidence>
<gene>
    <name evidence="2" type="ORF">ET418_15100</name>
</gene>
<name>A0A5A9X8I6_9BACT</name>
<feature type="region of interest" description="Disordered" evidence="1">
    <location>
        <begin position="78"/>
        <end position="101"/>
    </location>
</feature>
<proteinExistence type="predicted"/>
<reference evidence="2 3" key="1">
    <citation type="submission" date="2019-04" db="EMBL/GenBank/DDBJ databases">
        <title>Geobacter ruber sp. nov., ferric-reducing bacteria isolated from paddy soil.</title>
        <authorList>
            <person name="Xu Z."/>
            <person name="Masuda Y."/>
            <person name="Itoh H."/>
            <person name="Senoo K."/>
        </authorList>
    </citation>
    <scope>NUCLEOTIDE SEQUENCE [LARGE SCALE GENOMIC DNA]</scope>
    <source>
        <strain evidence="2 3">Red88</strain>
    </source>
</reference>
<evidence type="ECO:0000313" key="3">
    <source>
        <dbReference type="Proteomes" id="UP000324298"/>
    </source>
</evidence>
<protein>
    <submittedName>
        <fullName evidence="2">Uncharacterized protein</fullName>
    </submittedName>
</protein>
<keyword evidence="3" id="KW-1185">Reference proteome</keyword>
<dbReference type="EMBL" id="SRSD01000010">
    <property type="protein sequence ID" value="KAA0888705.1"/>
    <property type="molecule type" value="Genomic_DNA"/>
</dbReference>
<feature type="compositionally biased region" description="Polar residues" evidence="1">
    <location>
        <begin position="88"/>
        <end position="99"/>
    </location>
</feature>
<dbReference type="Proteomes" id="UP000324298">
    <property type="component" value="Unassembled WGS sequence"/>
</dbReference>